<evidence type="ECO:0000313" key="1">
    <source>
        <dbReference type="EMBL" id="KAF5384425.1"/>
    </source>
</evidence>
<protein>
    <recommendedName>
        <fullName evidence="3">F-box domain-containing protein</fullName>
    </recommendedName>
</protein>
<reference evidence="1 2" key="1">
    <citation type="journal article" date="2020" name="ISME J.">
        <title>Uncovering the hidden diversity of litter-decomposition mechanisms in mushroom-forming fungi.</title>
        <authorList>
            <person name="Floudas D."/>
            <person name="Bentzer J."/>
            <person name="Ahren D."/>
            <person name="Johansson T."/>
            <person name="Persson P."/>
            <person name="Tunlid A."/>
        </authorList>
    </citation>
    <scope>NUCLEOTIDE SEQUENCE [LARGE SCALE GENOMIC DNA]</scope>
    <source>
        <strain evidence="1 2">CBS 661.87</strain>
    </source>
</reference>
<dbReference type="SUPFAM" id="SSF52047">
    <property type="entry name" value="RNI-like"/>
    <property type="match status" value="1"/>
</dbReference>
<dbReference type="EMBL" id="JAACJP010000005">
    <property type="protein sequence ID" value="KAF5384425.1"/>
    <property type="molecule type" value="Genomic_DNA"/>
</dbReference>
<dbReference type="InterPro" id="IPR036047">
    <property type="entry name" value="F-box-like_dom_sf"/>
</dbReference>
<name>A0A8H5M7U1_9AGAR</name>
<evidence type="ECO:0008006" key="3">
    <source>
        <dbReference type="Google" id="ProtNLM"/>
    </source>
</evidence>
<dbReference type="AlphaFoldDB" id="A0A8H5M7U1"/>
<dbReference type="Proteomes" id="UP000565441">
    <property type="component" value="Unassembled WGS sequence"/>
</dbReference>
<dbReference type="OrthoDB" id="3037898at2759"/>
<sequence>MTLVIDEQEPKHNSDIFLPTELWLDILSLSTRNSIAAISLTCRSLRWIAQPLLFQDLVIRPFLKSTTYRKPRRTLYVARRHKRLDFFSSPRIACHIRSISVIPYPPVARKHNVPNPNVVAQVFSALPLFTNLRSLVLHSILCTSERLTILQNLSLDNFELDIRRGDIWGVPTRRSTLTPIPAQRVFSFNCNAGPHERLNPSLFSLQFVHPDTLEEIHSGLDGTEIMLVAMSLSPSAFHSLRTLDISVYFIDSPQFVPAMHQCPHLATLHLRAPVTPARSLPRMSHIPSDILQALVVYHGPPFLAAFFAQDRAIRDFKLWTSRDPSSVLCPTELAPILLRLGSSVETLELGVTELPPFLIETITDSLPNLKSLSVNSHLSSNSPGTVITHIIQTKVSPPRIGAVGAVGAQLDLNNLSLGVRFPATFPIGSPVHEKIVLSLWGKFPHRYNRVMSLRWATGPAWSKIMWSRLDKDIRYNEALGTLSIEHTESFNTYASLK</sequence>
<evidence type="ECO:0000313" key="2">
    <source>
        <dbReference type="Proteomes" id="UP000565441"/>
    </source>
</evidence>
<dbReference type="CDD" id="cd09917">
    <property type="entry name" value="F-box_SF"/>
    <property type="match status" value="1"/>
</dbReference>
<comment type="caution">
    <text evidence="1">The sequence shown here is derived from an EMBL/GenBank/DDBJ whole genome shotgun (WGS) entry which is preliminary data.</text>
</comment>
<dbReference type="SUPFAM" id="SSF81383">
    <property type="entry name" value="F-box domain"/>
    <property type="match status" value="1"/>
</dbReference>
<dbReference type="InterPro" id="IPR032675">
    <property type="entry name" value="LRR_dom_sf"/>
</dbReference>
<accession>A0A8H5M7U1</accession>
<organism evidence="1 2">
    <name type="scientific">Tricholomella constricta</name>
    <dbReference type="NCBI Taxonomy" id="117010"/>
    <lineage>
        <taxon>Eukaryota</taxon>
        <taxon>Fungi</taxon>
        <taxon>Dikarya</taxon>
        <taxon>Basidiomycota</taxon>
        <taxon>Agaricomycotina</taxon>
        <taxon>Agaricomycetes</taxon>
        <taxon>Agaricomycetidae</taxon>
        <taxon>Agaricales</taxon>
        <taxon>Tricholomatineae</taxon>
        <taxon>Lyophyllaceae</taxon>
        <taxon>Tricholomella</taxon>
    </lineage>
</organism>
<gene>
    <name evidence="1" type="ORF">D9615_003250</name>
</gene>
<dbReference type="Gene3D" id="3.80.10.10">
    <property type="entry name" value="Ribonuclease Inhibitor"/>
    <property type="match status" value="1"/>
</dbReference>
<proteinExistence type="predicted"/>
<keyword evidence="2" id="KW-1185">Reference proteome</keyword>